<proteinExistence type="predicted"/>
<evidence type="ECO:0000313" key="3">
    <source>
        <dbReference type="Proteomes" id="UP000015241"/>
    </source>
</evidence>
<name>S8E8M5_FOMSC</name>
<reference evidence="2 3" key="1">
    <citation type="journal article" date="2012" name="Science">
        <title>The Paleozoic origin of enzymatic lignin decomposition reconstructed from 31 fungal genomes.</title>
        <authorList>
            <person name="Floudas D."/>
            <person name="Binder M."/>
            <person name="Riley R."/>
            <person name="Barry K."/>
            <person name="Blanchette R.A."/>
            <person name="Henrissat B."/>
            <person name="Martinez A.T."/>
            <person name="Otillar R."/>
            <person name="Spatafora J.W."/>
            <person name="Yadav J.S."/>
            <person name="Aerts A."/>
            <person name="Benoit I."/>
            <person name="Boyd A."/>
            <person name="Carlson A."/>
            <person name="Copeland A."/>
            <person name="Coutinho P.M."/>
            <person name="de Vries R.P."/>
            <person name="Ferreira P."/>
            <person name="Findley K."/>
            <person name="Foster B."/>
            <person name="Gaskell J."/>
            <person name="Glotzer D."/>
            <person name="Gorecki P."/>
            <person name="Heitman J."/>
            <person name="Hesse C."/>
            <person name="Hori C."/>
            <person name="Igarashi K."/>
            <person name="Jurgens J.A."/>
            <person name="Kallen N."/>
            <person name="Kersten P."/>
            <person name="Kohler A."/>
            <person name="Kuees U."/>
            <person name="Kumar T.K.A."/>
            <person name="Kuo A."/>
            <person name="LaButti K."/>
            <person name="Larrondo L.F."/>
            <person name="Lindquist E."/>
            <person name="Ling A."/>
            <person name="Lombard V."/>
            <person name="Lucas S."/>
            <person name="Lundell T."/>
            <person name="Martin R."/>
            <person name="McLaughlin D.J."/>
            <person name="Morgenstern I."/>
            <person name="Morin E."/>
            <person name="Murat C."/>
            <person name="Nagy L.G."/>
            <person name="Nolan M."/>
            <person name="Ohm R.A."/>
            <person name="Patyshakuliyeva A."/>
            <person name="Rokas A."/>
            <person name="Ruiz-Duenas F.J."/>
            <person name="Sabat G."/>
            <person name="Salamov A."/>
            <person name="Samejima M."/>
            <person name="Schmutz J."/>
            <person name="Slot J.C."/>
            <person name="St John F."/>
            <person name="Stenlid J."/>
            <person name="Sun H."/>
            <person name="Sun S."/>
            <person name="Syed K."/>
            <person name="Tsang A."/>
            <person name="Wiebenga A."/>
            <person name="Young D."/>
            <person name="Pisabarro A."/>
            <person name="Eastwood D.C."/>
            <person name="Martin F."/>
            <person name="Cullen D."/>
            <person name="Grigoriev I.V."/>
            <person name="Hibbett D.S."/>
        </authorList>
    </citation>
    <scope>NUCLEOTIDE SEQUENCE</scope>
    <source>
        <strain evidence="3">FP-58527</strain>
    </source>
</reference>
<dbReference type="AlphaFoldDB" id="S8E8M5"/>
<protein>
    <submittedName>
        <fullName evidence="2">Uncharacterized protein</fullName>
    </submittedName>
</protein>
<evidence type="ECO:0000313" key="2">
    <source>
        <dbReference type="EMBL" id="EPT00993.1"/>
    </source>
</evidence>
<dbReference type="eggNOG" id="ENOG502SNIU">
    <property type="taxonomic scope" value="Eukaryota"/>
</dbReference>
<evidence type="ECO:0000256" key="1">
    <source>
        <dbReference type="SAM" id="MobiDB-lite"/>
    </source>
</evidence>
<dbReference type="EMBL" id="KE504145">
    <property type="protein sequence ID" value="EPT00993.1"/>
    <property type="molecule type" value="Genomic_DNA"/>
</dbReference>
<dbReference type="HOGENOM" id="CLU_024271_1_0_1"/>
<gene>
    <name evidence="2" type="ORF">FOMPIDRAFT_47717</name>
</gene>
<dbReference type="InParanoid" id="S8E8M5"/>
<feature type="region of interest" description="Disordered" evidence="1">
    <location>
        <begin position="373"/>
        <end position="392"/>
    </location>
</feature>
<dbReference type="Proteomes" id="UP000015241">
    <property type="component" value="Unassembled WGS sequence"/>
</dbReference>
<dbReference type="OrthoDB" id="3211970at2759"/>
<keyword evidence="3" id="KW-1185">Reference proteome</keyword>
<organism evidence="2 3">
    <name type="scientific">Fomitopsis schrenkii</name>
    <name type="common">Brown rot fungus</name>
    <dbReference type="NCBI Taxonomy" id="2126942"/>
    <lineage>
        <taxon>Eukaryota</taxon>
        <taxon>Fungi</taxon>
        <taxon>Dikarya</taxon>
        <taxon>Basidiomycota</taxon>
        <taxon>Agaricomycotina</taxon>
        <taxon>Agaricomycetes</taxon>
        <taxon>Polyporales</taxon>
        <taxon>Fomitopsis</taxon>
    </lineage>
</organism>
<sequence>MLLSQRAIVPIPPPYDNDTSRLTRSLDASALSRLALSIYHTDRSWLRPRTPPVLVAPPEPSAHTDFSDHGERHAILMEVVADRWLLSIYDDGTIHMWDLYIDGVTSASTYRRAGLTPEAKCCFSLQLPILDRLSSAYASLSQDYTMLHIAVVSYALLLQWENGTMWQLRTIEHMNEDEFWTGVIAARFISSRHIICIKTHALELLTLPGTFLSGNFLPGPTNTSRNDGDYSGHLPTKVHSHFLSGLTFRGVSVSEVQLSQNGTHARMSFLAYDILRGLYLYRVSILLPPPDSGNVSDSPPPQLTVRLLAVHRLAQLYALGSASASSAPRGRSGFTPGSRGFVSACVLGRTGRRGVWIERRRGSMRRSVIAFEETEDDKDEEVEGESEGGAGQHVADVDWPRLQLSDQEFDEGIEGETTIDREDRCAKPIDGRVLFEVNSYDLRGTYPVRWTGASPWMLRRRLRRHNTLCVRRVNRHCDPREPQG</sequence>
<accession>S8E8M5</accession>
<feature type="compositionally biased region" description="Acidic residues" evidence="1">
    <location>
        <begin position="373"/>
        <end position="386"/>
    </location>
</feature>